<dbReference type="SUPFAM" id="SSF46689">
    <property type="entry name" value="Homeodomain-like"/>
    <property type="match status" value="1"/>
</dbReference>
<keyword evidence="1" id="KW-0805">Transcription regulation</keyword>
<proteinExistence type="predicted"/>
<evidence type="ECO:0000313" key="8">
    <source>
        <dbReference type="Proteomes" id="UP000294887"/>
    </source>
</evidence>
<evidence type="ECO:0000313" key="7">
    <source>
        <dbReference type="EMBL" id="TCJ88690.1"/>
    </source>
</evidence>
<organism evidence="7 8">
    <name type="scientific">Cocleimonas flava</name>
    <dbReference type="NCBI Taxonomy" id="634765"/>
    <lineage>
        <taxon>Bacteria</taxon>
        <taxon>Pseudomonadati</taxon>
        <taxon>Pseudomonadota</taxon>
        <taxon>Gammaproteobacteria</taxon>
        <taxon>Thiotrichales</taxon>
        <taxon>Thiotrichaceae</taxon>
        <taxon>Cocleimonas</taxon>
    </lineage>
</organism>
<sequence>MTTKSDSKVSTKKRGRPAKGGLGFDDTREALIRCGMELLTEQGFNSTGLDQILKKVNVPKGSFYHYFENKEAYGYVVLEEYSQFFIHKLKKHLLNEELPALERLKAFVDDAIKGVERYDFKRGCLVGNLTLELGSSHEQFREKLNKAFNNWKSLIADCLELAKTEGTLAKTADSDELADFFWISWEGAVMRAKLTQDKQPMELFSQQFFKLLP</sequence>
<dbReference type="InterPro" id="IPR009057">
    <property type="entry name" value="Homeodomain-like_sf"/>
</dbReference>
<dbReference type="PANTHER" id="PTHR47506:SF6">
    <property type="entry name" value="HTH-TYPE TRANSCRIPTIONAL REPRESSOR NEMR"/>
    <property type="match status" value="1"/>
</dbReference>
<dbReference type="PANTHER" id="PTHR47506">
    <property type="entry name" value="TRANSCRIPTIONAL REGULATORY PROTEIN"/>
    <property type="match status" value="1"/>
</dbReference>
<dbReference type="Pfam" id="PF16925">
    <property type="entry name" value="TetR_C_13"/>
    <property type="match status" value="1"/>
</dbReference>
<evidence type="ECO:0000256" key="2">
    <source>
        <dbReference type="ARBA" id="ARBA00023125"/>
    </source>
</evidence>
<dbReference type="GO" id="GO:0003677">
    <property type="term" value="F:DNA binding"/>
    <property type="evidence" value="ECO:0007669"/>
    <property type="project" value="UniProtKB-UniRule"/>
</dbReference>
<dbReference type="InterPro" id="IPR001647">
    <property type="entry name" value="HTH_TetR"/>
</dbReference>
<dbReference type="InterPro" id="IPR011075">
    <property type="entry name" value="TetR_C"/>
</dbReference>
<dbReference type="InterPro" id="IPR036271">
    <property type="entry name" value="Tet_transcr_reg_TetR-rel_C_sf"/>
</dbReference>
<dbReference type="PROSITE" id="PS50977">
    <property type="entry name" value="HTH_TETR_2"/>
    <property type="match status" value="1"/>
</dbReference>
<evidence type="ECO:0000256" key="5">
    <source>
        <dbReference type="SAM" id="MobiDB-lite"/>
    </source>
</evidence>
<dbReference type="EMBL" id="SMFQ01000002">
    <property type="protein sequence ID" value="TCJ88690.1"/>
    <property type="molecule type" value="Genomic_DNA"/>
</dbReference>
<keyword evidence="3" id="KW-0804">Transcription</keyword>
<feature type="domain" description="HTH tetR-type" evidence="6">
    <location>
        <begin position="25"/>
        <end position="85"/>
    </location>
</feature>
<comment type="caution">
    <text evidence="7">The sequence shown here is derived from an EMBL/GenBank/DDBJ whole genome shotgun (WGS) entry which is preliminary data.</text>
</comment>
<dbReference type="Pfam" id="PF00440">
    <property type="entry name" value="TetR_N"/>
    <property type="match status" value="1"/>
</dbReference>
<keyword evidence="2 4" id="KW-0238">DNA-binding</keyword>
<dbReference type="SUPFAM" id="SSF48498">
    <property type="entry name" value="Tetracyclin repressor-like, C-terminal domain"/>
    <property type="match status" value="1"/>
</dbReference>
<dbReference type="AlphaFoldDB" id="A0A4R1F5J2"/>
<evidence type="ECO:0000256" key="1">
    <source>
        <dbReference type="ARBA" id="ARBA00023015"/>
    </source>
</evidence>
<name>A0A4R1F5J2_9GAMM</name>
<dbReference type="OrthoDB" id="9798857at2"/>
<feature type="DNA-binding region" description="H-T-H motif" evidence="4">
    <location>
        <begin position="48"/>
        <end position="67"/>
    </location>
</feature>
<dbReference type="PRINTS" id="PR00455">
    <property type="entry name" value="HTHTETR"/>
</dbReference>
<accession>A0A4R1F5J2</accession>
<gene>
    <name evidence="7" type="ORF">EV695_0548</name>
</gene>
<keyword evidence="8" id="KW-1185">Reference proteome</keyword>
<feature type="region of interest" description="Disordered" evidence="5">
    <location>
        <begin position="1"/>
        <end position="22"/>
    </location>
</feature>
<dbReference type="Proteomes" id="UP000294887">
    <property type="component" value="Unassembled WGS sequence"/>
</dbReference>
<dbReference type="Gene3D" id="1.10.357.10">
    <property type="entry name" value="Tetracycline Repressor, domain 2"/>
    <property type="match status" value="1"/>
</dbReference>
<reference evidence="7 8" key="1">
    <citation type="submission" date="2019-03" db="EMBL/GenBank/DDBJ databases">
        <title>Genomic Encyclopedia of Type Strains, Phase IV (KMG-IV): sequencing the most valuable type-strain genomes for metagenomic binning, comparative biology and taxonomic classification.</title>
        <authorList>
            <person name="Goeker M."/>
        </authorList>
    </citation>
    <scope>NUCLEOTIDE SEQUENCE [LARGE SCALE GENOMIC DNA]</scope>
    <source>
        <strain evidence="7 8">DSM 24830</strain>
    </source>
</reference>
<dbReference type="RefSeq" id="WP_131904370.1">
    <property type="nucleotide sequence ID" value="NZ_BAAAFU010000008.1"/>
</dbReference>
<evidence type="ECO:0000259" key="6">
    <source>
        <dbReference type="PROSITE" id="PS50977"/>
    </source>
</evidence>
<protein>
    <submittedName>
        <fullName evidence="7">TetR family transcriptional regulator</fullName>
    </submittedName>
</protein>
<evidence type="ECO:0000256" key="4">
    <source>
        <dbReference type="PROSITE-ProRule" id="PRU00335"/>
    </source>
</evidence>
<evidence type="ECO:0000256" key="3">
    <source>
        <dbReference type="ARBA" id="ARBA00023163"/>
    </source>
</evidence>